<evidence type="ECO:0000259" key="12">
    <source>
        <dbReference type="PROSITE" id="PS50109"/>
    </source>
</evidence>
<protein>
    <recommendedName>
        <fullName evidence="3">histidine kinase</fullName>
        <ecNumber evidence="3">2.7.13.3</ecNumber>
    </recommendedName>
</protein>
<dbReference type="SMART" id="SM00387">
    <property type="entry name" value="HATPase_c"/>
    <property type="match status" value="1"/>
</dbReference>
<keyword evidence="7" id="KW-0418">Kinase</keyword>
<reference evidence="13 14" key="1">
    <citation type="journal article" date="2014" name="Antonie Van Leeuwenhoek">
        <title>Fictibacillus enclensis sp. nov., isolated from marine sediment.</title>
        <authorList>
            <person name="Dastager S.G."/>
            <person name="Mawlankar R."/>
            <person name="Srinivasan K."/>
            <person name="Tang S.K."/>
            <person name="Lee J.C."/>
            <person name="Ramana V.V."/>
            <person name="Shouche Y.S."/>
        </authorList>
    </citation>
    <scope>NUCLEOTIDE SEQUENCE [LARGE SCALE GENOMIC DNA]</scope>
    <source>
        <strain evidence="13 14">NIO-1003</strain>
    </source>
</reference>
<dbReference type="CDD" id="cd00082">
    <property type="entry name" value="HisKA"/>
    <property type="match status" value="1"/>
</dbReference>
<organism evidence="13 14">
    <name type="scientific">Fictibacillus enclensis</name>
    <dbReference type="NCBI Taxonomy" id="1017270"/>
    <lineage>
        <taxon>Bacteria</taxon>
        <taxon>Bacillati</taxon>
        <taxon>Bacillota</taxon>
        <taxon>Bacilli</taxon>
        <taxon>Bacillales</taxon>
        <taxon>Fictibacillaceae</taxon>
        <taxon>Fictibacillus</taxon>
    </lineage>
</organism>
<dbReference type="SMART" id="SM00388">
    <property type="entry name" value="HisKA"/>
    <property type="match status" value="1"/>
</dbReference>
<dbReference type="PANTHER" id="PTHR45453:SF1">
    <property type="entry name" value="PHOSPHATE REGULON SENSOR PROTEIN PHOR"/>
    <property type="match status" value="1"/>
</dbReference>
<evidence type="ECO:0000256" key="11">
    <source>
        <dbReference type="SAM" id="Phobius"/>
    </source>
</evidence>
<comment type="catalytic activity">
    <reaction evidence="1">
        <text>ATP + protein L-histidine = ADP + protein N-phospho-L-histidine.</text>
        <dbReference type="EC" id="2.7.13.3"/>
    </reaction>
</comment>
<dbReference type="GO" id="GO:0016036">
    <property type="term" value="P:cellular response to phosphate starvation"/>
    <property type="evidence" value="ECO:0007669"/>
    <property type="project" value="TreeGrafter"/>
</dbReference>
<proteinExistence type="predicted"/>
<dbReference type="EC" id="2.7.13.3" evidence="3"/>
<keyword evidence="11" id="KW-1133">Transmembrane helix</keyword>
<evidence type="ECO:0000256" key="3">
    <source>
        <dbReference type="ARBA" id="ARBA00012438"/>
    </source>
</evidence>
<comment type="subcellular location">
    <subcellularLocation>
        <location evidence="2">Cell membrane</location>
        <topology evidence="2">Multi-pass membrane protein</topology>
    </subcellularLocation>
</comment>
<keyword evidence="6" id="KW-0547">Nucleotide-binding</keyword>
<dbReference type="CDD" id="cd00075">
    <property type="entry name" value="HATPase"/>
    <property type="match status" value="1"/>
</dbReference>
<evidence type="ECO:0000313" key="13">
    <source>
        <dbReference type="EMBL" id="KSU83889.1"/>
    </source>
</evidence>
<dbReference type="GO" id="GO:0000155">
    <property type="term" value="F:phosphorelay sensor kinase activity"/>
    <property type="evidence" value="ECO:0007669"/>
    <property type="project" value="InterPro"/>
</dbReference>
<evidence type="ECO:0000256" key="10">
    <source>
        <dbReference type="ARBA" id="ARBA00023136"/>
    </source>
</evidence>
<keyword evidence="8" id="KW-0067">ATP-binding</keyword>
<evidence type="ECO:0000256" key="7">
    <source>
        <dbReference type="ARBA" id="ARBA00022777"/>
    </source>
</evidence>
<evidence type="ECO:0000256" key="2">
    <source>
        <dbReference type="ARBA" id="ARBA00004651"/>
    </source>
</evidence>
<evidence type="ECO:0000256" key="5">
    <source>
        <dbReference type="ARBA" id="ARBA00022679"/>
    </source>
</evidence>
<accession>A0A0V8JAD8</accession>
<dbReference type="GO" id="GO:0004721">
    <property type="term" value="F:phosphoprotein phosphatase activity"/>
    <property type="evidence" value="ECO:0007669"/>
    <property type="project" value="TreeGrafter"/>
</dbReference>
<dbReference type="GO" id="GO:0005524">
    <property type="term" value="F:ATP binding"/>
    <property type="evidence" value="ECO:0007669"/>
    <property type="project" value="UniProtKB-KW"/>
</dbReference>
<keyword evidence="4" id="KW-0597">Phosphoprotein</keyword>
<evidence type="ECO:0000256" key="4">
    <source>
        <dbReference type="ARBA" id="ARBA00022553"/>
    </source>
</evidence>
<dbReference type="GO" id="GO:0005886">
    <property type="term" value="C:plasma membrane"/>
    <property type="evidence" value="ECO:0007669"/>
    <property type="project" value="UniProtKB-SubCell"/>
</dbReference>
<feature type="domain" description="Histidine kinase" evidence="12">
    <location>
        <begin position="235"/>
        <end position="455"/>
    </location>
</feature>
<dbReference type="Gene3D" id="3.30.565.10">
    <property type="entry name" value="Histidine kinase-like ATPase, C-terminal domain"/>
    <property type="match status" value="1"/>
</dbReference>
<dbReference type="InterPro" id="IPR050351">
    <property type="entry name" value="BphY/WalK/GraS-like"/>
</dbReference>
<dbReference type="SUPFAM" id="SSF47384">
    <property type="entry name" value="Homodimeric domain of signal transducing histidine kinase"/>
    <property type="match status" value="1"/>
</dbReference>
<dbReference type="PANTHER" id="PTHR45453">
    <property type="entry name" value="PHOSPHATE REGULON SENSOR PROTEIN PHOR"/>
    <property type="match status" value="1"/>
</dbReference>
<dbReference type="InterPro" id="IPR004358">
    <property type="entry name" value="Sig_transdc_His_kin-like_C"/>
</dbReference>
<dbReference type="SUPFAM" id="SSF55874">
    <property type="entry name" value="ATPase domain of HSP90 chaperone/DNA topoisomerase II/histidine kinase"/>
    <property type="match status" value="1"/>
</dbReference>
<dbReference type="Gene3D" id="1.10.287.130">
    <property type="match status" value="1"/>
</dbReference>
<dbReference type="PRINTS" id="PR00344">
    <property type="entry name" value="BCTRLSENSOR"/>
</dbReference>
<evidence type="ECO:0000256" key="6">
    <source>
        <dbReference type="ARBA" id="ARBA00022741"/>
    </source>
</evidence>
<dbReference type="InterPro" id="IPR003661">
    <property type="entry name" value="HisK_dim/P_dom"/>
</dbReference>
<gene>
    <name evidence="13" type="ORF">AS030_10690</name>
</gene>
<evidence type="ECO:0000313" key="14">
    <source>
        <dbReference type="Proteomes" id="UP000054099"/>
    </source>
</evidence>
<feature type="transmembrane region" description="Helical" evidence="11">
    <location>
        <begin position="192"/>
        <end position="214"/>
    </location>
</feature>
<evidence type="ECO:0000256" key="1">
    <source>
        <dbReference type="ARBA" id="ARBA00000085"/>
    </source>
</evidence>
<dbReference type="Pfam" id="PF00512">
    <property type="entry name" value="HisKA"/>
    <property type="match status" value="1"/>
</dbReference>
<name>A0A0V8JAD8_9BACL</name>
<keyword evidence="10 11" id="KW-0472">Membrane</keyword>
<keyword evidence="5" id="KW-0808">Transferase</keyword>
<dbReference type="InterPro" id="IPR036890">
    <property type="entry name" value="HATPase_C_sf"/>
</dbReference>
<keyword evidence="14" id="KW-1185">Reference proteome</keyword>
<comment type="caution">
    <text evidence="13">The sequence shown here is derived from an EMBL/GenBank/DDBJ whole genome shotgun (WGS) entry which is preliminary data.</text>
</comment>
<dbReference type="Proteomes" id="UP000054099">
    <property type="component" value="Unassembled WGS sequence"/>
</dbReference>
<dbReference type="Pfam" id="PF02518">
    <property type="entry name" value="HATPase_c"/>
    <property type="match status" value="1"/>
</dbReference>
<dbReference type="AlphaFoldDB" id="A0A0V8JAD8"/>
<dbReference type="PROSITE" id="PS50109">
    <property type="entry name" value="HIS_KIN"/>
    <property type="match status" value="1"/>
</dbReference>
<evidence type="ECO:0000256" key="9">
    <source>
        <dbReference type="ARBA" id="ARBA00023012"/>
    </source>
</evidence>
<dbReference type="InterPro" id="IPR005467">
    <property type="entry name" value="His_kinase_dom"/>
</dbReference>
<sequence length="455" mass="53122">MVLKINFIARWNPLRNLNLISRTQWRLTMIYTGILMLFLILFMVIVYFLMYGVIVNSQETQLKKLVDQEVTVIKEKLIKGKKPSIQNFVMLSDEQFFYYVVDAKGKLLTGDELYHKLRPKLYRKLEGWNPDPNEIKYEKLNVTYYVPWEESPNNRHIDLMMAGRKIYKGNEFIGILYVGKSISNRVELFDRLLNIFAVLLFVFAFVAFFTSYFMSRRAMSPISRSYTKQRQFAADASHELRTPLSVLLSSINALEMEKKLNEDEFSHSVLSNMKYEVKRMIKLVGDLLTLARSDAENTELVKEVFDFQELSEKVIKSIETLAAEKRITLKMNVQNRLFVYGNRERLDQLLYILLENAIKYSPEGAEVQLDSKMERKEKLKFLVISVEDEGIGIQPEERAHIFERFYRTEKSRSKQFGGHGLGLAIAKWIVDSHGGWIHVRSKQGKGSVFTIKIPQ</sequence>
<keyword evidence="11" id="KW-0812">Transmembrane</keyword>
<keyword evidence="9" id="KW-0902">Two-component regulatory system</keyword>
<dbReference type="EMBL" id="LNQN01000002">
    <property type="protein sequence ID" value="KSU83889.1"/>
    <property type="molecule type" value="Genomic_DNA"/>
</dbReference>
<dbReference type="InterPro" id="IPR003594">
    <property type="entry name" value="HATPase_dom"/>
</dbReference>
<feature type="transmembrane region" description="Helical" evidence="11">
    <location>
        <begin position="29"/>
        <end position="54"/>
    </location>
</feature>
<dbReference type="FunFam" id="3.30.565.10:FF:000006">
    <property type="entry name" value="Sensor histidine kinase WalK"/>
    <property type="match status" value="1"/>
</dbReference>
<dbReference type="InterPro" id="IPR036097">
    <property type="entry name" value="HisK_dim/P_sf"/>
</dbReference>
<evidence type="ECO:0000256" key="8">
    <source>
        <dbReference type="ARBA" id="ARBA00022840"/>
    </source>
</evidence>
<dbReference type="FunFam" id="1.10.287.130:FF:000001">
    <property type="entry name" value="Two-component sensor histidine kinase"/>
    <property type="match status" value="1"/>
</dbReference>